<accession>A0ABU3I9A7</accession>
<sequence length="192" mass="21431">MGPAAPGCRHDTIDWGTAPTWISGLGTTGALWVGAVTLRRNQNKERRSEADAVVCRDERGDCCGYGLVDHWLAAVENGSPRPVYNVYLVTFNSETGTMGETSLIANVLQPGVRDHIHVHGGALQWSHPAAVIFRDAEDTWWMRDVLEQSLYRQSPLPRAGRVRRTLRRLEKEGRLTIPQRLRLGGHGHHAPW</sequence>
<keyword evidence="1" id="KW-0472">Membrane</keyword>
<proteinExistence type="predicted"/>
<organism evidence="2 3">
    <name type="scientific">Streptomyces althioticus subsp. attaecolombicae</name>
    <dbReference type="NCBI Taxonomy" id="3075534"/>
    <lineage>
        <taxon>Bacteria</taxon>
        <taxon>Bacillati</taxon>
        <taxon>Actinomycetota</taxon>
        <taxon>Actinomycetes</taxon>
        <taxon>Kitasatosporales</taxon>
        <taxon>Streptomycetaceae</taxon>
        <taxon>Streptomyces</taxon>
        <taxon>Streptomyces althioticus group</taxon>
    </lineage>
</organism>
<evidence type="ECO:0000256" key="1">
    <source>
        <dbReference type="SAM" id="Phobius"/>
    </source>
</evidence>
<protein>
    <submittedName>
        <fullName evidence="2">Uncharacterized protein</fullName>
    </submittedName>
</protein>
<evidence type="ECO:0000313" key="2">
    <source>
        <dbReference type="EMBL" id="MDT3728379.1"/>
    </source>
</evidence>
<evidence type="ECO:0000313" key="3">
    <source>
        <dbReference type="Proteomes" id="UP001181313"/>
    </source>
</evidence>
<dbReference type="RefSeq" id="WP_093545932.1">
    <property type="nucleotide sequence ID" value="NZ_JAVSGH010000051.1"/>
</dbReference>
<name>A0ABU3I9A7_9ACTN</name>
<feature type="transmembrane region" description="Helical" evidence="1">
    <location>
        <begin position="20"/>
        <end position="38"/>
    </location>
</feature>
<gene>
    <name evidence="2" type="ORF">ROS62_27265</name>
</gene>
<keyword evidence="1" id="KW-1133">Transmembrane helix</keyword>
<dbReference type="Proteomes" id="UP001181313">
    <property type="component" value="Unassembled WGS sequence"/>
</dbReference>
<keyword evidence="1" id="KW-0812">Transmembrane</keyword>
<keyword evidence="3" id="KW-1185">Reference proteome</keyword>
<dbReference type="EMBL" id="JAVSGH010000051">
    <property type="protein sequence ID" value="MDT3728379.1"/>
    <property type="molecule type" value="Genomic_DNA"/>
</dbReference>
<reference evidence="2" key="1">
    <citation type="submission" date="2024-05" db="EMBL/GenBank/DDBJ databases">
        <title>30 novel species of actinomycetes from the DSMZ collection.</title>
        <authorList>
            <person name="Nouioui I."/>
        </authorList>
    </citation>
    <scope>NUCLEOTIDE SEQUENCE</scope>
    <source>
        <strain evidence="2">DSM 41972</strain>
    </source>
</reference>
<comment type="caution">
    <text evidence="2">The sequence shown here is derived from an EMBL/GenBank/DDBJ whole genome shotgun (WGS) entry which is preliminary data.</text>
</comment>